<feature type="domain" description="Outer membrane protein beta-barrel" evidence="5">
    <location>
        <begin position="368"/>
        <end position="770"/>
    </location>
</feature>
<organism evidence="6 7">
    <name type="scientific">Zunongwangia endophytica</name>
    <dbReference type="NCBI Taxonomy" id="1808945"/>
    <lineage>
        <taxon>Bacteria</taxon>
        <taxon>Pseudomonadati</taxon>
        <taxon>Bacteroidota</taxon>
        <taxon>Flavobacteriia</taxon>
        <taxon>Flavobacteriales</taxon>
        <taxon>Flavobacteriaceae</taxon>
        <taxon>Zunongwangia</taxon>
    </lineage>
</organism>
<dbReference type="EMBL" id="JBHSAS010000034">
    <property type="protein sequence ID" value="MFC4029845.1"/>
    <property type="molecule type" value="Genomic_DNA"/>
</dbReference>
<evidence type="ECO:0000256" key="2">
    <source>
        <dbReference type="ARBA" id="ARBA00023136"/>
    </source>
</evidence>
<dbReference type="InterPro" id="IPR036942">
    <property type="entry name" value="Beta-barrel_TonB_sf"/>
</dbReference>
<dbReference type="Gene3D" id="2.60.40.1120">
    <property type="entry name" value="Carboxypeptidase-like, regulatory domain"/>
    <property type="match status" value="1"/>
</dbReference>
<dbReference type="InterPro" id="IPR041700">
    <property type="entry name" value="OMP_b-brl_3"/>
</dbReference>
<evidence type="ECO:0000313" key="6">
    <source>
        <dbReference type="EMBL" id="MFC4029845.1"/>
    </source>
</evidence>
<protein>
    <submittedName>
        <fullName evidence="6">TonB-dependent receptor domain-containing protein</fullName>
    </submittedName>
</protein>
<comment type="caution">
    <text evidence="6">The sequence shown here is derived from an EMBL/GenBank/DDBJ whole genome shotgun (WGS) entry which is preliminary data.</text>
</comment>
<evidence type="ECO:0000256" key="3">
    <source>
        <dbReference type="ARBA" id="ARBA00023237"/>
    </source>
</evidence>
<dbReference type="InterPro" id="IPR037066">
    <property type="entry name" value="Plug_dom_sf"/>
</dbReference>
<evidence type="ECO:0000259" key="5">
    <source>
        <dbReference type="Pfam" id="PF14905"/>
    </source>
</evidence>
<evidence type="ECO:0000256" key="1">
    <source>
        <dbReference type="ARBA" id="ARBA00004442"/>
    </source>
</evidence>
<keyword evidence="4" id="KW-0732">Signal</keyword>
<proteinExistence type="predicted"/>
<feature type="chain" id="PRO_5047381522" evidence="4">
    <location>
        <begin position="23"/>
        <end position="794"/>
    </location>
</feature>
<feature type="signal peptide" evidence="4">
    <location>
        <begin position="1"/>
        <end position="22"/>
    </location>
</feature>
<dbReference type="Pfam" id="PF13620">
    <property type="entry name" value="CarboxypepD_reg"/>
    <property type="match status" value="1"/>
</dbReference>
<dbReference type="RefSeq" id="WP_290231764.1">
    <property type="nucleotide sequence ID" value="NZ_JAUFPZ010000002.1"/>
</dbReference>
<accession>A0ABV8HG73</accession>
<dbReference type="Proteomes" id="UP001595793">
    <property type="component" value="Unassembled WGS sequence"/>
</dbReference>
<dbReference type="Gene3D" id="2.40.170.20">
    <property type="entry name" value="TonB-dependent receptor, beta-barrel domain"/>
    <property type="match status" value="1"/>
</dbReference>
<gene>
    <name evidence="6" type="ORF">ACFOS1_20685</name>
</gene>
<dbReference type="Pfam" id="PF14905">
    <property type="entry name" value="OMP_b-brl_3"/>
    <property type="match status" value="1"/>
</dbReference>
<dbReference type="PANTHER" id="PTHR40980">
    <property type="entry name" value="PLUG DOMAIN-CONTAINING PROTEIN"/>
    <property type="match status" value="1"/>
</dbReference>
<name>A0ABV8HG73_9FLAO</name>
<keyword evidence="6" id="KW-0675">Receptor</keyword>
<comment type="subcellular location">
    <subcellularLocation>
        <location evidence="1">Cell outer membrane</location>
    </subcellularLocation>
</comment>
<evidence type="ECO:0000256" key="4">
    <source>
        <dbReference type="SAM" id="SignalP"/>
    </source>
</evidence>
<dbReference type="SUPFAM" id="SSF49464">
    <property type="entry name" value="Carboxypeptidase regulatory domain-like"/>
    <property type="match status" value="1"/>
</dbReference>
<keyword evidence="3" id="KW-0998">Cell outer membrane</keyword>
<dbReference type="InterPro" id="IPR008969">
    <property type="entry name" value="CarboxyPept-like_regulatory"/>
</dbReference>
<reference evidence="7" key="1">
    <citation type="journal article" date="2019" name="Int. J. Syst. Evol. Microbiol.">
        <title>The Global Catalogue of Microorganisms (GCM) 10K type strain sequencing project: providing services to taxonomists for standard genome sequencing and annotation.</title>
        <authorList>
            <consortium name="The Broad Institute Genomics Platform"/>
            <consortium name="The Broad Institute Genome Sequencing Center for Infectious Disease"/>
            <person name="Wu L."/>
            <person name="Ma J."/>
        </authorList>
    </citation>
    <scope>NUCLEOTIDE SEQUENCE [LARGE SCALE GENOMIC DNA]</scope>
    <source>
        <strain evidence="7">CECT 9128</strain>
    </source>
</reference>
<dbReference type="Gene3D" id="2.170.130.10">
    <property type="entry name" value="TonB-dependent receptor, plug domain"/>
    <property type="match status" value="1"/>
</dbReference>
<sequence length="794" mass="89140">MKTQMSTLAFLMLVLIPSFLYAQTITGKVVDGTGVIPFVNVTIINDKDQIITGTTTDENGLFSIKVEPGTYNVEVSFVGYATIVKSVSVEDDINLGTINMKADAQSLNEIVLVSERRIIEQEIDRLVFNVEKSIASTGGNGMDVLKITPGVQIQNNTLEILGKGATQVMINGRISPLQGDELMSLLNGISASDIKKIEVITNPPAKYEASGNGGLINIVLKKGVQNSWRNSTTLSYNQNRFNYGVLNNNFFFNKDKISLSANINATKGNVENLEGLLIDYPTNFWDVDVNSKLGKNQFSGRLFIDYNLSDNTTIGVQYLGNNTKPNIMATTTSSIFDNDDNLERTLINEGDNMVDNQNHSLNFHAITQLDSLGKSISFDADYFTFDSENSRDFFNEEFNTAGVSQGVNSAALNISNQEIENFSSKIDVEFPINKINLSYGVKASFTNTNSDVLYYDKTSGSEVLDPNRSNEFQYREDVLACYISGNTKLSEKIQMQFGLRWEDTKTKGINEELDQEVSNKYTKLFPTFYLSYAKDDNNNLAMTYGRRINRPNFRNLNPFRFYINANSYSVGNPFLQPSFSHNIELSHMYKRKVNSSVFLNITSDGSGTVFTTDANDQTQIITRENYYKQYNYGLKESFSFTKLSWLKSQNSINVLGYHTEFTKDFGTTPKNGVQIYLTTNNTIPLSDKTGLQVNSYYSSQHDRGLFSVGEMFDLSLGLQHNFNDSLTMSLLFSDVFNTASLNNYVSSVNGIEQIYRQNESSRNARISLSYEFGNKKVDVKNRNFGNNEEQNRSN</sequence>
<keyword evidence="7" id="KW-1185">Reference proteome</keyword>
<evidence type="ECO:0000313" key="7">
    <source>
        <dbReference type="Proteomes" id="UP001595793"/>
    </source>
</evidence>
<dbReference type="SUPFAM" id="SSF56935">
    <property type="entry name" value="Porins"/>
    <property type="match status" value="1"/>
</dbReference>
<dbReference type="PANTHER" id="PTHR40980:SF4">
    <property type="entry name" value="TONB-DEPENDENT RECEPTOR-LIKE BETA-BARREL DOMAIN-CONTAINING PROTEIN"/>
    <property type="match status" value="1"/>
</dbReference>
<keyword evidence="2" id="KW-0472">Membrane</keyword>